<proteinExistence type="predicted"/>
<reference evidence="2" key="1">
    <citation type="submission" date="2014-01" db="EMBL/GenBank/DDBJ databases">
        <authorList>
            <person name="Brown-Elliot B."/>
            <person name="Wallace R."/>
            <person name="Lenaerts A."/>
            <person name="Ordway D."/>
            <person name="DeGroote M.A."/>
            <person name="Parker T."/>
            <person name="Sizemore C."/>
            <person name="Tallon L.J."/>
            <person name="Sadzewicz L.K."/>
            <person name="Sengamalay N."/>
            <person name="Fraser C.M."/>
            <person name="Hine E."/>
            <person name="Shefchek K.A."/>
            <person name="Das S.P."/>
            <person name="Tettelin H."/>
        </authorList>
    </citation>
    <scope>NUCLEOTIDE SEQUENCE [LARGE SCALE GENOMIC DNA]</scope>
    <source>
        <strain evidence="2">4042</strain>
    </source>
</reference>
<dbReference type="AlphaFoldDB" id="X8DC21"/>
<feature type="region of interest" description="Disordered" evidence="1">
    <location>
        <begin position="42"/>
        <end position="65"/>
    </location>
</feature>
<dbReference type="GO" id="GO:0008882">
    <property type="term" value="F:[glutamate-ammonia-ligase] adenylyltransferase activity"/>
    <property type="evidence" value="ECO:0007669"/>
    <property type="project" value="UniProtKB-EC"/>
</dbReference>
<comment type="caution">
    <text evidence="2">The sequence shown here is derived from an EMBL/GenBank/DDBJ whole genome shotgun (WGS) entry which is preliminary data.</text>
</comment>
<name>X8DC21_MYCXE</name>
<organism evidence="2">
    <name type="scientific">Mycobacterium xenopi 4042</name>
    <dbReference type="NCBI Taxonomy" id="1299334"/>
    <lineage>
        <taxon>Bacteria</taxon>
        <taxon>Bacillati</taxon>
        <taxon>Actinomycetota</taxon>
        <taxon>Actinomycetes</taxon>
        <taxon>Mycobacteriales</taxon>
        <taxon>Mycobacteriaceae</taxon>
        <taxon>Mycobacterium</taxon>
    </lineage>
</organism>
<sequence>MLEQPQKLVGRGQVRGVVAGNVAAGPSAASASTVDATCSDSSVRPCTSCSSCTANSTSRNPHCRA</sequence>
<gene>
    <name evidence="2" type="primary">glnE</name>
    <name evidence="2" type="ORF">I553_8128</name>
</gene>
<protein>
    <submittedName>
        <fullName evidence="2">Glutamate-ammonia-ligase adenylyltransferase domain protein</fullName>
        <ecNumber evidence="2">2.7.7.42</ecNumber>
    </submittedName>
</protein>
<keyword evidence="2" id="KW-0808">Transferase</keyword>
<evidence type="ECO:0000256" key="1">
    <source>
        <dbReference type="SAM" id="MobiDB-lite"/>
    </source>
</evidence>
<dbReference type="GO" id="GO:0016874">
    <property type="term" value="F:ligase activity"/>
    <property type="evidence" value="ECO:0007669"/>
    <property type="project" value="UniProtKB-KW"/>
</dbReference>
<keyword evidence="2" id="KW-0548">Nucleotidyltransferase</keyword>
<accession>X8DC21</accession>
<keyword evidence="2" id="KW-0436">Ligase</keyword>
<feature type="compositionally biased region" description="Low complexity" evidence="1">
    <location>
        <begin position="46"/>
        <end position="58"/>
    </location>
</feature>
<dbReference type="EMBL" id="JAOB01000026">
    <property type="protein sequence ID" value="EUA65616.1"/>
    <property type="molecule type" value="Genomic_DNA"/>
</dbReference>
<dbReference type="EC" id="2.7.7.42" evidence="2"/>
<evidence type="ECO:0000313" key="2">
    <source>
        <dbReference type="EMBL" id="EUA65616.1"/>
    </source>
</evidence>